<evidence type="ECO:0000256" key="3">
    <source>
        <dbReference type="ARBA" id="ARBA00023118"/>
    </source>
</evidence>
<dbReference type="NCBIfam" id="TIGR01596">
    <property type="entry name" value="cas3_HD"/>
    <property type="match status" value="1"/>
</dbReference>
<keyword evidence="1" id="KW-0479">Metal-binding</keyword>
<dbReference type="InterPro" id="IPR006483">
    <property type="entry name" value="CRISPR-assoc_Cas3_HD"/>
</dbReference>
<protein>
    <submittedName>
        <fullName evidence="5">CRISPR-associated endonuclease Cas3</fullName>
    </submittedName>
</protein>
<dbReference type="GO" id="GO:0046872">
    <property type="term" value="F:metal ion binding"/>
    <property type="evidence" value="ECO:0007669"/>
    <property type="project" value="UniProtKB-KW"/>
</dbReference>
<organism evidence="5 6">
    <name type="scientific">Candidatus Schekmanbacteria bacterium RBG_13_48_7</name>
    <dbReference type="NCBI Taxonomy" id="1817878"/>
    <lineage>
        <taxon>Bacteria</taxon>
        <taxon>Candidatus Schekmaniibacteriota</taxon>
    </lineage>
</organism>
<dbReference type="GO" id="GO:0016787">
    <property type="term" value="F:hydrolase activity"/>
    <property type="evidence" value="ECO:0007669"/>
    <property type="project" value="UniProtKB-KW"/>
</dbReference>
<comment type="caution">
    <text evidence="5">The sequence shown here is derived from an EMBL/GenBank/DDBJ whole genome shotgun (WGS) entry which is preliminary data.</text>
</comment>
<dbReference type="Pfam" id="PF18019">
    <property type="entry name" value="Cas3_HD"/>
    <property type="match status" value="1"/>
</dbReference>
<dbReference type="InterPro" id="IPR038257">
    <property type="entry name" value="CRISPR-assoc_Cas3_HD_sf"/>
</dbReference>
<reference evidence="5 6" key="1">
    <citation type="journal article" date="2016" name="Nat. Commun.">
        <title>Thousands of microbial genomes shed light on interconnected biogeochemical processes in an aquifer system.</title>
        <authorList>
            <person name="Anantharaman K."/>
            <person name="Brown C.T."/>
            <person name="Hug L.A."/>
            <person name="Sharon I."/>
            <person name="Castelle C.J."/>
            <person name="Probst A.J."/>
            <person name="Thomas B.C."/>
            <person name="Singh A."/>
            <person name="Wilkins M.J."/>
            <person name="Karaoz U."/>
            <person name="Brodie E.L."/>
            <person name="Williams K.H."/>
            <person name="Hubbard S.S."/>
            <person name="Banfield J.F."/>
        </authorList>
    </citation>
    <scope>NUCLEOTIDE SEQUENCE [LARGE SCALE GENOMIC DNA]</scope>
</reference>
<dbReference type="CDD" id="cd09641">
    <property type="entry name" value="Cas3''_I"/>
    <property type="match status" value="1"/>
</dbReference>
<evidence type="ECO:0000256" key="1">
    <source>
        <dbReference type="ARBA" id="ARBA00022723"/>
    </source>
</evidence>
<evidence type="ECO:0000256" key="2">
    <source>
        <dbReference type="ARBA" id="ARBA00022801"/>
    </source>
</evidence>
<dbReference type="AlphaFoldDB" id="A0A1F7RSY9"/>
<evidence type="ECO:0000313" key="6">
    <source>
        <dbReference type="Proteomes" id="UP000179266"/>
    </source>
</evidence>
<keyword evidence="5" id="KW-0255">Endonuclease</keyword>
<dbReference type="Gene3D" id="1.10.3210.30">
    <property type="match status" value="1"/>
</dbReference>
<evidence type="ECO:0000313" key="5">
    <source>
        <dbReference type="EMBL" id="OGL44676.1"/>
    </source>
</evidence>
<sequence length="442" mass="51118">NAKIYWIDITDEKLGLPYDSNLLEESRKILKNLDETHVSSSVLPDTKSIFDSRTILRFKDFIQLFDTTPDLTGNDLDVSRFIRENDDLDVNVYWRESNEWINNKPGQNVTTPSSDEICSVPLFKFRDFVSKKKDVVNVWRWNPLDHAWNRVRAHEIFAGNVILLDTQSGGYDPEIGWSSDSSVKVQDLSTNDEYQAMTEEGAGDDHMTFLSGIWMTLPEHITHVANEADELLARLENLNINQRYKSVIKNAALHHDIGKAHTIFQETMLRKISDAEKSEKTGQIWAKSPHYCRHSRKYFRHELASAMALLQNKKLFEDFDDQSFNLMLYLVAAHHGRIRLAIRSLPDEIKPPENKRFAMGVWDEEVIPQVMLQSDMLFPETKISLDSMEIGLSQDGSQSWMERMIRLRDEKNIGPIKLSFFETILRVADIRASIKERTEGQL</sequence>
<dbReference type="Proteomes" id="UP000179266">
    <property type="component" value="Unassembled WGS sequence"/>
</dbReference>
<proteinExistence type="predicted"/>
<keyword evidence="5" id="KW-0540">Nuclease</keyword>
<dbReference type="GO" id="GO:0004519">
    <property type="term" value="F:endonuclease activity"/>
    <property type="evidence" value="ECO:0007669"/>
    <property type="project" value="UniProtKB-KW"/>
</dbReference>
<accession>A0A1F7RSY9</accession>
<dbReference type="EMBL" id="MGDD01000212">
    <property type="protein sequence ID" value="OGL44676.1"/>
    <property type="molecule type" value="Genomic_DNA"/>
</dbReference>
<feature type="domain" description="HD Cas3-type" evidence="4">
    <location>
        <begin position="210"/>
        <end position="432"/>
    </location>
</feature>
<dbReference type="PROSITE" id="PS51643">
    <property type="entry name" value="HD_CAS3"/>
    <property type="match status" value="1"/>
</dbReference>
<feature type="non-terminal residue" evidence="5">
    <location>
        <position position="1"/>
    </location>
</feature>
<name>A0A1F7RSY9_9BACT</name>
<dbReference type="GO" id="GO:0051607">
    <property type="term" value="P:defense response to virus"/>
    <property type="evidence" value="ECO:0007669"/>
    <property type="project" value="UniProtKB-KW"/>
</dbReference>
<keyword evidence="2" id="KW-0378">Hydrolase</keyword>
<keyword evidence="3" id="KW-0051">Antiviral defense</keyword>
<evidence type="ECO:0000259" key="4">
    <source>
        <dbReference type="PROSITE" id="PS51643"/>
    </source>
</evidence>
<dbReference type="SUPFAM" id="SSF109604">
    <property type="entry name" value="HD-domain/PDEase-like"/>
    <property type="match status" value="1"/>
</dbReference>
<gene>
    <name evidence="5" type="ORF">A2161_16140</name>
</gene>